<dbReference type="GO" id="GO:0016020">
    <property type="term" value="C:membrane"/>
    <property type="evidence" value="ECO:0007669"/>
    <property type="project" value="InterPro"/>
</dbReference>
<dbReference type="GO" id="GO:0006935">
    <property type="term" value="P:chemotaxis"/>
    <property type="evidence" value="ECO:0007669"/>
    <property type="project" value="UniProtKB-KW"/>
</dbReference>
<dbReference type="SMART" id="SM00304">
    <property type="entry name" value="HAMP"/>
    <property type="match status" value="2"/>
</dbReference>
<feature type="domain" description="HAMP" evidence="7">
    <location>
        <begin position="207"/>
        <end position="260"/>
    </location>
</feature>
<dbReference type="InterPro" id="IPR004089">
    <property type="entry name" value="MCPsignal_dom"/>
</dbReference>
<feature type="transmembrane region" description="Helical" evidence="5">
    <location>
        <begin position="7"/>
        <end position="30"/>
    </location>
</feature>
<accession>A0A087M7E6</accession>
<evidence type="ECO:0000259" key="7">
    <source>
        <dbReference type="PROSITE" id="PS50885"/>
    </source>
</evidence>
<dbReference type="Gene3D" id="1.10.8.500">
    <property type="entry name" value="HAMP domain in histidine kinase"/>
    <property type="match status" value="1"/>
</dbReference>
<feature type="region of interest" description="Disordered" evidence="4">
    <location>
        <begin position="636"/>
        <end position="655"/>
    </location>
</feature>
<evidence type="ECO:0000256" key="1">
    <source>
        <dbReference type="ARBA" id="ARBA00022500"/>
    </source>
</evidence>
<evidence type="ECO:0000256" key="2">
    <source>
        <dbReference type="ARBA" id="ARBA00029447"/>
    </source>
</evidence>
<evidence type="ECO:0000256" key="3">
    <source>
        <dbReference type="PROSITE-ProRule" id="PRU00284"/>
    </source>
</evidence>
<dbReference type="CDD" id="cd06225">
    <property type="entry name" value="HAMP"/>
    <property type="match status" value="1"/>
</dbReference>
<protein>
    <recommendedName>
        <fullName evidence="10">Chemotaxis protein</fullName>
    </recommendedName>
</protein>
<proteinExistence type="inferred from homology"/>
<keyword evidence="3" id="KW-0807">Transducer</keyword>
<dbReference type="PROSITE" id="PS50885">
    <property type="entry name" value="HAMP"/>
    <property type="match status" value="2"/>
</dbReference>
<keyword evidence="5" id="KW-0472">Membrane</keyword>
<dbReference type="SUPFAM" id="SSF158472">
    <property type="entry name" value="HAMP domain-like"/>
    <property type="match status" value="1"/>
</dbReference>
<keyword evidence="5" id="KW-1133">Transmembrane helix</keyword>
<keyword evidence="5" id="KW-0812">Transmembrane</keyword>
<dbReference type="CDD" id="cd11386">
    <property type="entry name" value="MCP_signal"/>
    <property type="match status" value="1"/>
</dbReference>
<dbReference type="SUPFAM" id="SSF58104">
    <property type="entry name" value="Methyl-accepting chemotaxis protein (MCP) signaling domain"/>
    <property type="match status" value="1"/>
</dbReference>
<keyword evidence="9" id="KW-1185">Reference proteome</keyword>
<dbReference type="SMART" id="SM00283">
    <property type="entry name" value="MA"/>
    <property type="match status" value="1"/>
</dbReference>
<name>A0A087M7E6_9HYPH</name>
<dbReference type="Pfam" id="PF00015">
    <property type="entry name" value="MCPsignal"/>
    <property type="match status" value="1"/>
</dbReference>
<organism evidence="8 9">
    <name type="scientific">Devosia riboflavina</name>
    <dbReference type="NCBI Taxonomy" id="46914"/>
    <lineage>
        <taxon>Bacteria</taxon>
        <taxon>Pseudomonadati</taxon>
        <taxon>Pseudomonadota</taxon>
        <taxon>Alphaproteobacteria</taxon>
        <taxon>Hyphomicrobiales</taxon>
        <taxon>Devosiaceae</taxon>
        <taxon>Devosia</taxon>
    </lineage>
</organism>
<comment type="similarity">
    <text evidence="2">Belongs to the methyl-accepting chemotaxis (MCP) protein family.</text>
</comment>
<dbReference type="Pfam" id="PF00672">
    <property type="entry name" value="HAMP"/>
    <property type="match status" value="1"/>
</dbReference>
<evidence type="ECO:0000256" key="4">
    <source>
        <dbReference type="SAM" id="MobiDB-lite"/>
    </source>
</evidence>
<dbReference type="Gene3D" id="1.10.287.950">
    <property type="entry name" value="Methyl-accepting chemotaxis protein"/>
    <property type="match status" value="1"/>
</dbReference>
<evidence type="ECO:0008006" key="10">
    <source>
        <dbReference type="Google" id="ProtNLM"/>
    </source>
</evidence>
<comment type="caution">
    <text evidence="8">The sequence shown here is derived from an EMBL/GenBank/DDBJ whole genome shotgun (WGS) entry which is preliminary data.</text>
</comment>
<feature type="domain" description="Methyl-accepting transducer" evidence="6">
    <location>
        <begin position="380"/>
        <end position="609"/>
    </location>
</feature>
<dbReference type="EMBL" id="JQGC01000001">
    <property type="protein sequence ID" value="KFL32799.1"/>
    <property type="molecule type" value="Genomic_DNA"/>
</dbReference>
<gene>
    <name evidence="8" type="ORF">JP75_01225</name>
</gene>
<dbReference type="Proteomes" id="UP000028981">
    <property type="component" value="Unassembled WGS sequence"/>
</dbReference>
<dbReference type="InterPro" id="IPR051310">
    <property type="entry name" value="MCP_chemotaxis"/>
</dbReference>
<dbReference type="RefSeq" id="WP_035077962.1">
    <property type="nucleotide sequence ID" value="NZ_JQGC01000001.1"/>
</dbReference>
<dbReference type="InterPro" id="IPR003660">
    <property type="entry name" value="HAMP_dom"/>
</dbReference>
<evidence type="ECO:0000313" key="8">
    <source>
        <dbReference type="EMBL" id="KFL32799.1"/>
    </source>
</evidence>
<dbReference type="STRING" id="46914.JP75_01225"/>
<evidence type="ECO:0000313" key="9">
    <source>
        <dbReference type="Proteomes" id="UP000028981"/>
    </source>
</evidence>
<dbReference type="OrthoDB" id="3289104at2"/>
<dbReference type="PROSITE" id="PS50111">
    <property type="entry name" value="CHEMOTAXIS_TRANSDUC_2"/>
    <property type="match status" value="1"/>
</dbReference>
<reference evidence="8 9" key="1">
    <citation type="submission" date="2014-08" db="EMBL/GenBank/DDBJ databases">
        <authorList>
            <person name="Hassan Y.I."/>
            <person name="Lepp D."/>
            <person name="Zhou T."/>
        </authorList>
    </citation>
    <scope>NUCLEOTIDE SEQUENCE [LARGE SCALE GENOMIC DNA]</scope>
    <source>
        <strain evidence="8 9">IFO13584</strain>
    </source>
</reference>
<dbReference type="PANTHER" id="PTHR43531:SF11">
    <property type="entry name" value="METHYL-ACCEPTING CHEMOTAXIS PROTEIN 3"/>
    <property type="match status" value="1"/>
</dbReference>
<evidence type="ECO:0000256" key="5">
    <source>
        <dbReference type="SAM" id="Phobius"/>
    </source>
</evidence>
<keyword evidence="1" id="KW-0145">Chemotaxis</keyword>
<dbReference type="AlphaFoldDB" id="A0A087M7E6"/>
<dbReference type="PANTHER" id="PTHR43531">
    <property type="entry name" value="PROTEIN ICFG"/>
    <property type="match status" value="1"/>
</dbReference>
<sequence length="667" mass="70878">MRIRGKVLSIVGIMGVVAALITGIGLYVVAEYEHQIDRLDSSSKRALYGETMNRLVTAVVMESRGIYAAPNTEKAAPFAEGIVTQLGRIDEVIATWRPLVEASELATFDTMVARAAEFKDFRTEIARLGRDVDPAEANVQGNNDTNRANRKAFQAEIDTIVAADLETYKVIQAEIAGFEGTMRTLLLVTAGLGILAGTAAALYLGTAQLGRPIGNLTLAMRDLSAGKFETEVPGLNRSDEIGEMAEAVQVFKDNGIKMASMTAEEQAAALRAAARTKTMETFQGEFDDVVEAAMAGDFSRAITTQFDDDDITRIAHNFNAMVSSVRVGLADAGSVLAALADTDLTQRMTGSHQGAFLELQTDMNRVADTLTDVVTRLRTTSRGVKVATGEILAGANDLSERTTRQAATIEETSATMEQLAAAVTENAKRAQRGSTAAEAVTQSAVQSGQVMDQATAAMGRITTASEKISNIIGMIDDIAFQTNLLALNASVEAARAGEAGKGFAVVAVEVRRLAQSAAEASSDVKALIEESAREVDGGAKLVSDAAGKLGSMLEAMRGNSAMMAEIARESSQQAQAIDEINVAVRQMDEMTQHNAALVEETNAAIEQTEARANELDTIVDVFHIAAGAQIVERSQPRRAAPAAKTKPVQSQYLSQGNAAVANDWDEF</sequence>
<feature type="domain" description="HAMP" evidence="7">
    <location>
        <begin position="288"/>
        <end position="330"/>
    </location>
</feature>
<evidence type="ECO:0000259" key="6">
    <source>
        <dbReference type="PROSITE" id="PS50111"/>
    </source>
</evidence>
<dbReference type="GO" id="GO:0007165">
    <property type="term" value="P:signal transduction"/>
    <property type="evidence" value="ECO:0007669"/>
    <property type="project" value="UniProtKB-KW"/>
</dbReference>